<dbReference type="InterPro" id="IPR036890">
    <property type="entry name" value="HATPase_C_sf"/>
</dbReference>
<keyword evidence="8" id="KW-1133">Transmembrane helix</keyword>
<evidence type="ECO:0000256" key="4">
    <source>
        <dbReference type="ARBA" id="ARBA00022553"/>
    </source>
</evidence>
<dbReference type="SMART" id="SM00387">
    <property type="entry name" value="HATPase_c"/>
    <property type="match status" value="1"/>
</dbReference>
<dbReference type="InterPro" id="IPR005467">
    <property type="entry name" value="His_kinase_dom"/>
</dbReference>
<keyword evidence="8" id="KW-0472">Membrane</keyword>
<gene>
    <name evidence="10" type="ORF">JJN12_02740</name>
</gene>
<evidence type="ECO:0000256" key="3">
    <source>
        <dbReference type="ARBA" id="ARBA00012438"/>
    </source>
</evidence>
<keyword evidence="6 10" id="KW-0418">Kinase</keyword>
<organism evidence="10 11">
    <name type="scientific">Catonella massiliensis</name>
    <dbReference type="NCBI Taxonomy" id="2799636"/>
    <lineage>
        <taxon>Bacteria</taxon>
        <taxon>Bacillati</taxon>
        <taxon>Bacillota</taxon>
        <taxon>Clostridia</taxon>
        <taxon>Lachnospirales</taxon>
        <taxon>Lachnospiraceae</taxon>
        <taxon>Catonella</taxon>
    </lineage>
</organism>
<dbReference type="Gene3D" id="3.30.565.10">
    <property type="entry name" value="Histidine kinase-like ATPase, C-terminal domain"/>
    <property type="match status" value="1"/>
</dbReference>
<comment type="subcellular location">
    <subcellularLocation>
        <location evidence="2">Membrane</location>
    </subcellularLocation>
</comment>
<evidence type="ECO:0000256" key="6">
    <source>
        <dbReference type="ARBA" id="ARBA00022777"/>
    </source>
</evidence>
<protein>
    <recommendedName>
        <fullName evidence="3">histidine kinase</fullName>
        <ecNumber evidence="3">2.7.13.3</ecNumber>
    </recommendedName>
</protein>
<dbReference type="InterPro" id="IPR003594">
    <property type="entry name" value="HATPase_dom"/>
</dbReference>
<dbReference type="SMART" id="SM00388">
    <property type="entry name" value="HisKA"/>
    <property type="match status" value="1"/>
</dbReference>
<dbReference type="Pfam" id="PF00512">
    <property type="entry name" value="HisKA"/>
    <property type="match status" value="1"/>
</dbReference>
<feature type="domain" description="Histidine kinase" evidence="9">
    <location>
        <begin position="190"/>
        <end position="402"/>
    </location>
</feature>
<dbReference type="GO" id="GO:0016301">
    <property type="term" value="F:kinase activity"/>
    <property type="evidence" value="ECO:0007669"/>
    <property type="project" value="UniProtKB-KW"/>
</dbReference>
<evidence type="ECO:0000313" key="10">
    <source>
        <dbReference type="EMBL" id="MBK5896704.1"/>
    </source>
</evidence>
<evidence type="ECO:0000256" key="1">
    <source>
        <dbReference type="ARBA" id="ARBA00000085"/>
    </source>
</evidence>
<keyword evidence="8" id="KW-0812">Transmembrane</keyword>
<dbReference type="SUPFAM" id="SSF55874">
    <property type="entry name" value="ATPase domain of HSP90 chaperone/DNA topoisomerase II/histidine kinase"/>
    <property type="match status" value="1"/>
</dbReference>
<name>A0ABS1IXT8_9FIRM</name>
<sequence>MRQRKKEKFQFFAGIILMAFVLLILDTLIYVIIVLNIPDDHWNESNLIEHIRVEDGNYSLDNKEKERIVKNNQFAMLLNKDGEIIWSESLPKELQKKYSIQDVVKFVRYYLDEYPVHTYIVKQGILVIGDKEKQVWKYILEYNKNDIRNVILMTPLILLINALVLIIVPVLQQKKYQKRREGERTEWIAGVSHDIRTPLAIILGNTDMILDSEAGTDISKNVQQIKVQGLRIRRLVENMNLSSKLDFSFGKFEMNKAIISKLLRKTLTEFINQIEDEHFQFDIEIDESLDNLELSVNEDLVERVLINLVHNSIAHNEDSCNIIVRLYKDKRSHILLEVGDDGKGVSEEVLNKLNDRNYANEPSSGSHGLGLKIVKKIAVLHRWKVYFEKREGEGFICVIRLA</sequence>
<feature type="transmembrane region" description="Helical" evidence="8">
    <location>
        <begin position="12"/>
        <end position="37"/>
    </location>
</feature>
<feature type="transmembrane region" description="Helical" evidence="8">
    <location>
        <begin position="150"/>
        <end position="171"/>
    </location>
</feature>
<dbReference type="Proteomes" id="UP000604730">
    <property type="component" value="Unassembled WGS sequence"/>
</dbReference>
<evidence type="ECO:0000256" key="8">
    <source>
        <dbReference type="SAM" id="Phobius"/>
    </source>
</evidence>
<evidence type="ECO:0000313" key="11">
    <source>
        <dbReference type="Proteomes" id="UP000604730"/>
    </source>
</evidence>
<dbReference type="EC" id="2.7.13.3" evidence="3"/>
<dbReference type="SUPFAM" id="SSF47384">
    <property type="entry name" value="Homodimeric domain of signal transducing histidine kinase"/>
    <property type="match status" value="1"/>
</dbReference>
<dbReference type="PROSITE" id="PS50109">
    <property type="entry name" value="HIS_KIN"/>
    <property type="match status" value="1"/>
</dbReference>
<dbReference type="InterPro" id="IPR003661">
    <property type="entry name" value="HisK_dim/P_dom"/>
</dbReference>
<dbReference type="PANTHER" id="PTHR45453">
    <property type="entry name" value="PHOSPHATE REGULON SENSOR PROTEIN PHOR"/>
    <property type="match status" value="1"/>
</dbReference>
<evidence type="ECO:0000259" key="9">
    <source>
        <dbReference type="PROSITE" id="PS50109"/>
    </source>
</evidence>
<dbReference type="InterPro" id="IPR050351">
    <property type="entry name" value="BphY/WalK/GraS-like"/>
</dbReference>
<keyword evidence="7" id="KW-0902">Two-component regulatory system</keyword>
<keyword evidence="5" id="KW-0808">Transferase</keyword>
<dbReference type="Gene3D" id="1.10.287.130">
    <property type="match status" value="1"/>
</dbReference>
<dbReference type="EMBL" id="JAEPRJ010000001">
    <property type="protein sequence ID" value="MBK5896704.1"/>
    <property type="molecule type" value="Genomic_DNA"/>
</dbReference>
<keyword evidence="11" id="KW-1185">Reference proteome</keyword>
<proteinExistence type="predicted"/>
<dbReference type="Pfam" id="PF02518">
    <property type="entry name" value="HATPase_c"/>
    <property type="match status" value="1"/>
</dbReference>
<dbReference type="CDD" id="cd00082">
    <property type="entry name" value="HisKA"/>
    <property type="match status" value="1"/>
</dbReference>
<evidence type="ECO:0000256" key="5">
    <source>
        <dbReference type="ARBA" id="ARBA00022679"/>
    </source>
</evidence>
<accession>A0ABS1IXT8</accession>
<dbReference type="RefSeq" id="WP_208428262.1">
    <property type="nucleotide sequence ID" value="NZ_JAEPRJ010000001.1"/>
</dbReference>
<evidence type="ECO:0000256" key="2">
    <source>
        <dbReference type="ARBA" id="ARBA00004370"/>
    </source>
</evidence>
<comment type="catalytic activity">
    <reaction evidence="1">
        <text>ATP + protein L-histidine = ADP + protein N-phospho-L-histidine.</text>
        <dbReference type="EC" id="2.7.13.3"/>
    </reaction>
</comment>
<reference evidence="10 11" key="1">
    <citation type="submission" date="2021-01" db="EMBL/GenBank/DDBJ databases">
        <title>Isolation and description of Catonella massiliensis sp. nov., a novel Catonella species, isolated from a stable periodontitis subject.</title>
        <authorList>
            <person name="Antezack A."/>
            <person name="Boxberger M."/>
            <person name="La Scola B."/>
            <person name="Monnet-Corti V."/>
        </authorList>
    </citation>
    <scope>NUCLEOTIDE SEQUENCE [LARGE SCALE GENOMIC DNA]</scope>
    <source>
        <strain evidence="10 11">Marseille-Q4567</strain>
    </source>
</reference>
<dbReference type="PANTHER" id="PTHR45453:SF1">
    <property type="entry name" value="PHOSPHATE REGULON SENSOR PROTEIN PHOR"/>
    <property type="match status" value="1"/>
</dbReference>
<keyword evidence="4" id="KW-0597">Phosphoprotein</keyword>
<comment type="caution">
    <text evidence="10">The sequence shown here is derived from an EMBL/GenBank/DDBJ whole genome shotgun (WGS) entry which is preliminary data.</text>
</comment>
<evidence type="ECO:0000256" key="7">
    <source>
        <dbReference type="ARBA" id="ARBA00023012"/>
    </source>
</evidence>
<dbReference type="InterPro" id="IPR036097">
    <property type="entry name" value="HisK_dim/P_sf"/>
</dbReference>